<organism evidence="2 3">
    <name type="scientific">Micromonospora zhanjiangensis</name>
    <dbReference type="NCBI Taxonomy" id="1522057"/>
    <lineage>
        <taxon>Bacteria</taxon>
        <taxon>Bacillati</taxon>
        <taxon>Actinomycetota</taxon>
        <taxon>Actinomycetes</taxon>
        <taxon>Micromonosporales</taxon>
        <taxon>Micromonosporaceae</taxon>
        <taxon>Micromonospora</taxon>
    </lineage>
</organism>
<feature type="region of interest" description="Disordered" evidence="1">
    <location>
        <begin position="217"/>
        <end position="247"/>
    </location>
</feature>
<feature type="compositionally biased region" description="Low complexity" evidence="1">
    <location>
        <begin position="148"/>
        <end position="164"/>
    </location>
</feature>
<evidence type="ECO:0000313" key="3">
    <source>
        <dbReference type="Proteomes" id="UP001595868"/>
    </source>
</evidence>
<keyword evidence="3" id="KW-1185">Reference proteome</keyword>
<dbReference type="Proteomes" id="UP001595868">
    <property type="component" value="Unassembled WGS sequence"/>
</dbReference>
<evidence type="ECO:0000256" key="1">
    <source>
        <dbReference type="SAM" id="MobiDB-lite"/>
    </source>
</evidence>
<gene>
    <name evidence="2" type="ORF">ACFOX0_32190</name>
</gene>
<feature type="compositionally biased region" description="Low complexity" evidence="1">
    <location>
        <begin position="222"/>
        <end position="233"/>
    </location>
</feature>
<name>A0ABV8KX34_9ACTN</name>
<comment type="caution">
    <text evidence="2">The sequence shown here is derived from an EMBL/GenBank/DDBJ whole genome shotgun (WGS) entry which is preliminary data.</text>
</comment>
<proteinExistence type="predicted"/>
<sequence length="247" mass="24551">MTIRRHGRPDAREAERLLRGGFGDSAPDRDPLAGLLTAAAAPPRPGELAGEEAAVLAFRTTRAAGHAPPAGSRRRWGRTAGTAWVAVAAATATAGVAFAATTHVHGGADAAGPAPVPAPDQPRAPTGADPVDGPASARPARTPPGGPAPATGTGTSSTGTGPAGVPSTVGLCRAYLAKGAADRGKALQTPAYRTLVTAAGGADKVYAYCAAVVLAPAERPRPSASHSRAPAAEQNDRVNPNAKKTPE</sequence>
<evidence type="ECO:0000313" key="2">
    <source>
        <dbReference type="EMBL" id="MFC4110566.1"/>
    </source>
</evidence>
<dbReference type="RefSeq" id="WP_377553092.1">
    <property type="nucleotide sequence ID" value="NZ_JBHSBN010000046.1"/>
</dbReference>
<dbReference type="EMBL" id="JBHSBN010000046">
    <property type="protein sequence ID" value="MFC4110566.1"/>
    <property type="molecule type" value="Genomic_DNA"/>
</dbReference>
<feature type="region of interest" description="Disordered" evidence="1">
    <location>
        <begin position="106"/>
        <end position="164"/>
    </location>
</feature>
<protein>
    <submittedName>
        <fullName evidence="2">Uncharacterized protein</fullName>
    </submittedName>
</protein>
<accession>A0ABV8KX34</accession>
<reference evidence="3" key="1">
    <citation type="journal article" date="2019" name="Int. J. Syst. Evol. Microbiol.">
        <title>The Global Catalogue of Microorganisms (GCM) 10K type strain sequencing project: providing services to taxonomists for standard genome sequencing and annotation.</title>
        <authorList>
            <consortium name="The Broad Institute Genomics Platform"/>
            <consortium name="The Broad Institute Genome Sequencing Center for Infectious Disease"/>
            <person name="Wu L."/>
            <person name="Ma J."/>
        </authorList>
    </citation>
    <scope>NUCLEOTIDE SEQUENCE [LARGE SCALE GENOMIC DNA]</scope>
    <source>
        <strain evidence="3">2902at01</strain>
    </source>
</reference>